<comment type="caution">
    <text evidence="2">The sequence shown here is derived from an EMBL/GenBank/DDBJ whole genome shotgun (WGS) entry which is preliminary data.</text>
</comment>
<reference evidence="2" key="1">
    <citation type="submission" date="2022-11" db="EMBL/GenBank/DDBJ databases">
        <authorList>
            <person name="Petersen C."/>
        </authorList>
    </citation>
    <scope>NUCLEOTIDE SEQUENCE</scope>
    <source>
        <strain evidence="2">IBT 30069</strain>
    </source>
</reference>
<dbReference type="InterPro" id="IPR011009">
    <property type="entry name" value="Kinase-like_dom_sf"/>
</dbReference>
<organism evidence="2 3">
    <name type="scientific">Penicillium angulare</name>
    <dbReference type="NCBI Taxonomy" id="116970"/>
    <lineage>
        <taxon>Eukaryota</taxon>
        <taxon>Fungi</taxon>
        <taxon>Dikarya</taxon>
        <taxon>Ascomycota</taxon>
        <taxon>Pezizomycotina</taxon>
        <taxon>Eurotiomycetes</taxon>
        <taxon>Eurotiomycetidae</taxon>
        <taxon>Eurotiales</taxon>
        <taxon>Aspergillaceae</taxon>
        <taxon>Penicillium</taxon>
    </lineage>
</organism>
<dbReference type="Proteomes" id="UP001149165">
    <property type="component" value="Unassembled WGS sequence"/>
</dbReference>
<dbReference type="AlphaFoldDB" id="A0A9W9FUI3"/>
<dbReference type="EMBL" id="JAPQKH010000003">
    <property type="protein sequence ID" value="KAJ5106644.1"/>
    <property type="molecule type" value="Genomic_DNA"/>
</dbReference>
<dbReference type="PROSITE" id="PS50011">
    <property type="entry name" value="PROTEIN_KINASE_DOM"/>
    <property type="match status" value="1"/>
</dbReference>
<dbReference type="SUPFAM" id="SSF56112">
    <property type="entry name" value="Protein kinase-like (PK-like)"/>
    <property type="match status" value="1"/>
</dbReference>
<dbReference type="PANTHER" id="PTHR44329">
    <property type="entry name" value="SERINE/THREONINE-PROTEIN KINASE TNNI3K-RELATED"/>
    <property type="match status" value="1"/>
</dbReference>
<keyword evidence="3" id="KW-1185">Reference proteome</keyword>
<gene>
    <name evidence="2" type="ORF">N7456_003319</name>
</gene>
<reference evidence="2" key="2">
    <citation type="journal article" date="2023" name="IMA Fungus">
        <title>Comparative genomic study of the Penicillium genus elucidates a diverse pangenome and 15 lateral gene transfer events.</title>
        <authorList>
            <person name="Petersen C."/>
            <person name="Sorensen T."/>
            <person name="Nielsen M.R."/>
            <person name="Sondergaard T.E."/>
            <person name="Sorensen J.L."/>
            <person name="Fitzpatrick D.A."/>
            <person name="Frisvad J.C."/>
            <person name="Nielsen K.L."/>
        </authorList>
    </citation>
    <scope>NUCLEOTIDE SEQUENCE</scope>
    <source>
        <strain evidence="2">IBT 30069</strain>
    </source>
</reference>
<proteinExistence type="predicted"/>
<dbReference type="SMART" id="SM00220">
    <property type="entry name" value="S_TKc"/>
    <property type="match status" value="1"/>
</dbReference>
<feature type="domain" description="Protein kinase" evidence="1">
    <location>
        <begin position="144"/>
        <end position="394"/>
    </location>
</feature>
<dbReference type="InterPro" id="IPR000719">
    <property type="entry name" value="Prot_kinase_dom"/>
</dbReference>
<dbReference type="InterPro" id="IPR051681">
    <property type="entry name" value="Ser/Thr_Kinases-Pseudokinases"/>
</dbReference>
<dbReference type="GO" id="GO:0005524">
    <property type="term" value="F:ATP binding"/>
    <property type="evidence" value="ECO:0007669"/>
    <property type="project" value="InterPro"/>
</dbReference>
<dbReference type="Gene3D" id="1.10.510.10">
    <property type="entry name" value="Transferase(Phosphotransferase) domain 1"/>
    <property type="match status" value="1"/>
</dbReference>
<accession>A0A9W9FUI3</accession>
<dbReference type="Pfam" id="PF00069">
    <property type="entry name" value="Pkinase"/>
    <property type="match status" value="1"/>
</dbReference>
<dbReference type="OrthoDB" id="4062651at2759"/>
<name>A0A9W9FUI3_9EURO</name>
<evidence type="ECO:0000313" key="3">
    <source>
        <dbReference type="Proteomes" id="UP001149165"/>
    </source>
</evidence>
<sequence>MSQALSTPACELSLEFYHDWNGNCLSHTIICHKDGSSWWVKVVVEGSLPTTITTLGYLRRRATFRSFLEVIDFSQLRLLDNTLSRITLTLTEESHNSIPIQATVQDTENLFIAVCHRMRYEIEEDPKRVIYPNVEKIQGLRLFDASCLQIGEILAPTVYTAIVEQRKYAYKKIDRPLYEPEDTQGILFEIDALMHCRGQPNIAQIIGLVVSENPYKTSPYNNMPQVIRGFLLQYYPRGSLEQMINEGITTSDLSLLRCALQVGRALIQLHKSERTHLDMKPSNVVLDAQGNAFLIDIGGAGSYTWDWLSPEMGQFLEQNSDKTPANARLSARVATDSWAYGQILSVIAERSGNNTVREKLQEVGASLTKTILEASISLTAALEKLQIGCEPSLA</sequence>
<evidence type="ECO:0000259" key="1">
    <source>
        <dbReference type="PROSITE" id="PS50011"/>
    </source>
</evidence>
<evidence type="ECO:0000313" key="2">
    <source>
        <dbReference type="EMBL" id="KAJ5106644.1"/>
    </source>
</evidence>
<dbReference type="GO" id="GO:0004674">
    <property type="term" value="F:protein serine/threonine kinase activity"/>
    <property type="evidence" value="ECO:0007669"/>
    <property type="project" value="TreeGrafter"/>
</dbReference>
<protein>
    <recommendedName>
        <fullName evidence="1">Protein kinase domain-containing protein</fullName>
    </recommendedName>
</protein>